<feature type="domain" description="DNA helicase Pif1-like DEAD-box helicase" evidence="2">
    <location>
        <begin position="618"/>
        <end position="830"/>
    </location>
</feature>
<name>A0A4Y2HMD7_ARAVE</name>
<dbReference type="Proteomes" id="UP000499080">
    <property type="component" value="Unassembled WGS sequence"/>
</dbReference>
<comment type="similarity">
    <text evidence="1">Belongs to the helicase family.</text>
</comment>
<protein>
    <recommendedName>
        <fullName evidence="1">ATP-dependent DNA helicase</fullName>
        <ecNumber evidence="1">5.6.2.3</ecNumber>
    </recommendedName>
</protein>
<keyword evidence="1" id="KW-0233">DNA recombination</keyword>
<accession>A0A4Y2HMD7</accession>
<evidence type="ECO:0000256" key="1">
    <source>
        <dbReference type="RuleBase" id="RU363044"/>
    </source>
</evidence>
<comment type="cofactor">
    <cofactor evidence="1">
        <name>Mg(2+)</name>
        <dbReference type="ChEBI" id="CHEBI:18420"/>
    </cofactor>
</comment>
<gene>
    <name evidence="4" type="ORF">AVEN_251985_1</name>
</gene>
<dbReference type="Pfam" id="PF14214">
    <property type="entry name" value="Helitron_like_N"/>
    <property type="match status" value="1"/>
</dbReference>
<feature type="domain" description="Helitron helicase-like" evidence="3">
    <location>
        <begin position="112"/>
        <end position="293"/>
    </location>
</feature>
<dbReference type="PANTHER" id="PTHR10492:SF57">
    <property type="entry name" value="ATP-DEPENDENT DNA HELICASE"/>
    <property type="match status" value="1"/>
</dbReference>
<dbReference type="SUPFAM" id="SSF52540">
    <property type="entry name" value="P-loop containing nucleoside triphosphate hydrolases"/>
    <property type="match status" value="1"/>
</dbReference>
<dbReference type="GO" id="GO:0016887">
    <property type="term" value="F:ATP hydrolysis activity"/>
    <property type="evidence" value="ECO:0007669"/>
    <property type="project" value="RHEA"/>
</dbReference>
<sequence>MHQLIQSNPTVNVKMIFMEHPDLDMRRYNAPTSRTEVAAIFVGDDGEPPANRDICIYPIGEGCKNISPLNQCNNPMVYPLLFPREEQGWSNEMEHVEERRSAKRNRVTQLQFYAYRLSVRSGFSLLHSSGKLFQQYVVDAYVKTEGCRLNYIRLNQKDLKVEFYRGLLDSLITRASNNNLRVGKLVILPSSFQGSPRSMQQNYQDAMAMVRKFGRPDLFVTFSCNPSWPEILNAMQGRERPENRPDIVVRVFKMKLSELLDDLIKRKVFGCVTSYIYVIEFQKRCLPHCHILLTLNSSSKIRTKDDIDKIVSAELPNINVNRRLFEIVTKCMVHGPCGIINPNAPCMKDGHDAASITLKNDDSVNHDEILNFLDGRYAHIAPEAMWCLKGQENEAVERASIKDTTLTAWFKLNLIDEEAHEYYYADIPQYYVFDKPSTKWQKRQRGGQQVIRMHVVSVQDSERFYLRMLLLRKTGVISFNDLKTIDGALCETFQESCKVLLLLDGDQHWYDTLFEAARMQMPSYLRILFAIICGFGEVENILDLWTQHKQALSEDFVHRYSEETGPFYALAELNELLKSYGLNLRKVNPPSVDLQCDLFRLSYDAMEEQFNSNANIEKLNSEQRYAVYKVLHAIYEYQTDMPKCFFLDGPAGTGKTFVYSTLLHAVRGKGDQAIAVASTGIAATLLSGGRTAHSIFKIPLTLNATSACNLKPSTSEAKILLDAKVIVWDEAPMTHVHAFSAVDRLMKDLTKCDEPFGGKIILLGGDFRQVLPVILRGSRSLTVSSCIKKHRLSSDFFVMKLTENMSAFDSEKEFASWLLHVGEGESGEKNSVVPILLSRNSRSRSKTL</sequence>
<evidence type="ECO:0000313" key="5">
    <source>
        <dbReference type="Proteomes" id="UP000499080"/>
    </source>
</evidence>
<keyword evidence="1" id="KW-0347">Helicase</keyword>
<keyword evidence="1" id="KW-0378">Hydrolase</keyword>
<keyword evidence="1" id="KW-0227">DNA damage</keyword>
<dbReference type="EC" id="5.6.2.3" evidence="1"/>
<keyword evidence="1" id="KW-0547">Nucleotide-binding</keyword>
<comment type="caution">
    <text evidence="4">The sequence shown here is derived from an EMBL/GenBank/DDBJ whole genome shotgun (WGS) entry which is preliminary data.</text>
</comment>
<dbReference type="EMBL" id="BGPR01002033">
    <property type="protein sequence ID" value="GBM66571.1"/>
    <property type="molecule type" value="Genomic_DNA"/>
</dbReference>
<evidence type="ECO:0000313" key="4">
    <source>
        <dbReference type="EMBL" id="GBM66571.1"/>
    </source>
</evidence>
<keyword evidence="1" id="KW-0234">DNA repair</keyword>
<dbReference type="OrthoDB" id="10053386at2759"/>
<evidence type="ECO:0000259" key="2">
    <source>
        <dbReference type="Pfam" id="PF05970"/>
    </source>
</evidence>
<keyword evidence="5" id="KW-1185">Reference proteome</keyword>
<dbReference type="AlphaFoldDB" id="A0A4Y2HMD7"/>
<proteinExistence type="inferred from homology"/>
<dbReference type="GO" id="GO:0043139">
    <property type="term" value="F:5'-3' DNA helicase activity"/>
    <property type="evidence" value="ECO:0007669"/>
    <property type="project" value="UniProtKB-EC"/>
</dbReference>
<dbReference type="PANTHER" id="PTHR10492">
    <property type="match status" value="1"/>
</dbReference>
<dbReference type="Gene3D" id="3.40.50.300">
    <property type="entry name" value="P-loop containing nucleotide triphosphate hydrolases"/>
    <property type="match status" value="1"/>
</dbReference>
<dbReference type="GO" id="GO:0006281">
    <property type="term" value="P:DNA repair"/>
    <property type="evidence" value="ECO:0007669"/>
    <property type="project" value="UniProtKB-KW"/>
</dbReference>
<organism evidence="4 5">
    <name type="scientific">Araneus ventricosus</name>
    <name type="common">Orbweaver spider</name>
    <name type="synonym">Epeira ventricosa</name>
    <dbReference type="NCBI Taxonomy" id="182803"/>
    <lineage>
        <taxon>Eukaryota</taxon>
        <taxon>Metazoa</taxon>
        <taxon>Ecdysozoa</taxon>
        <taxon>Arthropoda</taxon>
        <taxon>Chelicerata</taxon>
        <taxon>Arachnida</taxon>
        <taxon>Araneae</taxon>
        <taxon>Araneomorphae</taxon>
        <taxon>Entelegynae</taxon>
        <taxon>Araneoidea</taxon>
        <taxon>Araneidae</taxon>
        <taxon>Araneus</taxon>
    </lineage>
</organism>
<dbReference type="GO" id="GO:0000723">
    <property type="term" value="P:telomere maintenance"/>
    <property type="evidence" value="ECO:0007669"/>
    <property type="project" value="InterPro"/>
</dbReference>
<dbReference type="GO" id="GO:0005524">
    <property type="term" value="F:ATP binding"/>
    <property type="evidence" value="ECO:0007669"/>
    <property type="project" value="UniProtKB-KW"/>
</dbReference>
<dbReference type="InterPro" id="IPR010285">
    <property type="entry name" value="DNA_helicase_pif1-like_DEAD"/>
</dbReference>
<keyword evidence="1" id="KW-0067">ATP-binding</keyword>
<reference evidence="4 5" key="1">
    <citation type="journal article" date="2019" name="Sci. Rep.">
        <title>Orb-weaving spider Araneus ventricosus genome elucidates the spidroin gene catalogue.</title>
        <authorList>
            <person name="Kono N."/>
            <person name="Nakamura H."/>
            <person name="Ohtoshi R."/>
            <person name="Moran D.A.P."/>
            <person name="Shinohara A."/>
            <person name="Yoshida Y."/>
            <person name="Fujiwara M."/>
            <person name="Mori M."/>
            <person name="Tomita M."/>
            <person name="Arakawa K."/>
        </authorList>
    </citation>
    <scope>NUCLEOTIDE SEQUENCE [LARGE SCALE GENOMIC DNA]</scope>
</reference>
<dbReference type="GO" id="GO:0006310">
    <property type="term" value="P:DNA recombination"/>
    <property type="evidence" value="ECO:0007669"/>
    <property type="project" value="UniProtKB-KW"/>
</dbReference>
<dbReference type="InterPro" id="IPR025476">
    <property type="entry name" value="Helitron_helicase-like"/>
</dbReference>
<evidence type="ECO:0000259" key="3">
    <source>
        <dbReference type="Pfam" id="PF14214"/>
    </source>
</evidence>
<dbReference type="InterPro" id="IPR027417">
    <property type="entry name" value="P-loop_NTPase"/>
</dbReference>
<comment type="catalytic activity">
    <reaction evidence="1">
        <text>ATP + H2O = ADP + phosphate + H(+)</text>
        <dbReference type="Rhea" id="RHEA:13065"/>
        <dbReference type="ChEBI" id="CHEBI:15377"/>
        <dbReference type="ChEBI" id="CHEBI:15378"/>
        <dbReference type="ChEBI" id="CHEBI:30616"/>
        <dbReference type="ChEBI" id="CHEBI:43474"/>
        <dbReference type="ChEBI" id="CHEBI:456216"/>
        <dbReference type="EC" id="5.6.2.3"/>
    </reaction>
</comment>
<dbReference type="Pfam" id="PF05970">
    <property type="entry name" value="PIF1"/>
    <property type="match status" value="1"/>
</dbReference>